<name>A0A0B2UVF1_TOXCA</name>
<keyword evidence="2" id="KW-1185">Reference proteome</keyword>
<evidence type="ECO:0000313" key="1">
    <source>
        <dbReference type="EMBL" id="KHN75086.1"/>
    </source>
</evidence>
<organism evidence="1 2">
    <name type="scientific">Toxocara canis</name>
    <name type="common">Canine roundworm</name>
    <dbReference type="NCBI Taxonomy" id="6265"/>
    <lineage>
        <taxon>Eukaryota</taxon>
        <taxon>Metazoa</taxon>
        <taxon>Ecdysozoa</taxon>
        <taxon>Nematoda</taxon>
        <taxon>Chromadorea</taxon>
        <taxon>Rhabditida</taxon>
        <taxon>Spirurina</taxon>
        <taxon>Ascaridomorpha</taxon>
        <taxon>Ascaridoidea</taxon>
        <taxon>Toxocaridae</taxon>
        <taxon>Toxocara</taxon>
    </lineage>
</organism>
<reference evidence="1 2" key="1">
    <citation type="submission" date="2014-11" db="EMBL/GenBank/DDBJ databases">
        <title>Genetic blueprint of the zoonotic pathogen Toxocara canis.</title>
        <authorList>
            <person name="Zhu X.-Q."/>
            <person name="Korhonen P.K."/>
            <person name="Cai H."/>
            <person name="Young N.D."/>
            <person name="Nejsum P."/>
            <person name="von Samson-Himmelstjerna G."/>
            <person name="Boag P.R."/>
            <person name="Tan P."/>
            <person name="Li Q."/>
            <person name="Min J."/>
            <person name="Yang Y."/>
            <person name="Wang X."/>
            <person name="Fang X."/>
            <person name="Hall R.S."/>
            <person name="Hofmann A."/>
            <person name="Sternberg P.W."/>
            <person name="Jex A.R."/>
            <person name="Gasser R.B."/>
        </authorList>
    </citation>
    <scope>NUCLEOTIDE SEQUENCE [LARGE SCALE GENOMIC DNA]</scope>
    <source>
        <strain evidence="1">PN_DK_2014</strain>
    </source>
</reference>
<evidence type="ECO:0000313" key="2">
    <source>
        <dbReference type="Proteomes" id="UP000031036"/>
    </source>
</evidence>
<sequence length="155" mass="16891">MGSLPERVVSVVVGDDLDDNVACSSSVVLDEICLPLLNVTASSGVSDEASVKITFNDWLTIGDENFGHCVIGGTINRQQCESSFVLHLVGITVILLIAKLQVKNHKHSCLYHCTIYIKPVCYFALRTVVDVLKHIVIMLLPSGQKTAVLESNFPH</sequence>
<dbReference type="Proteomes" id="UP000031036">
    <property type="component" value="Unassembled WGS sequence"/>
</dbReference>
<proteinExistence type="predicted"/>
<dbReference type="AlphaFoldDB" id="A0A0B2UVF1"/>
<dbReference type="EMBL" id="JPKZ01002783">
    <property type="protein sequence ID" value="KHN75086.1"/>
    <property type="molecule type" value="Genomic_DNA"/>
</dbReference>
<comment type="caution">
    <text evidence="1">The sequence shown here is derived from an EMBL/GenBank/DDBJ whole genome shotgun (WGS) entry which is preliminary data.</text>
</comment>
<gene>
    <name evidence="1" type="ORF">Tcan_00264</name>
</gene>
<accession>A0A0B2UVF1</accession>
<protein>
    <submittedName>
        <fullName evidence="1">Uncharacterized protein</fullName>
    </submittedName>
</protein>